<reference evidence="1" key="1">
    <citation type="thesis" date="2020" institute="ProQuest LLC" country="789 East Eisenhower Parkway, Ann Arbor, MI, USA">
        <title>Comparative Genomics and Chromosome Evolution.</title>
        <authorList>
            <person name="Mudd A.B."/>
        </authorList>
    </citation>
    <scope>NUCLEOTIDE SEQUENCE</scope>
    <source>
        <strain evidence="1">237g6f4</strain>
        <tissue evidence="1">Blood</tissue>
    </source>
</reference>
<dbReference type="InterPro" id="IPR029058">
    <property type="entry name" value="AB_hydrolase_fold"/>
</dbReference>
<dbReference type="Gene3D" id="3.40.50.1820">
    <property type="entry name" value="alpha/beta hydrolase"/>
    <property type="match status" value="1"/>
</dbReference>
<sequence>MDEIPIPVQNPDLLTSSKVSSDPGTLCAGGSFHHVAGGLFVGLPQEVPRSRILSEPELQFYVSQFKKSGFRGPLNWYRNMDRTWEWAVKGHNWKVRCYIKGTRKGMR</sequence>
<evidence type="ECO:0000313" key="2">
    <source>
        <dbReference type="Proteomes" id="UP000824782"/>
    </source>
</evidence>
<gene>
    <name evidence="1" type="ORF">GDO81_021946</name>
</gene>
<proteinExistence type="predicted"/>
<keyword evidence="2" id="KW-1185">Reference proteome</keyword>
<evidence type="ECO:0000313" key="1">
    <source>
        <dbReference type="EMBL" id="KAG8538858.1"/>
    </source>
</evidence>
<protein>
    <submittedName>
        <fullName evidence="1">Uncharacterized protein</fullName>
    </submittedName>
</protein>
<comment type="caution">
    <text evidence="1">The sequence shown here is derived from an EMBL/GenBank/DDBJ whole genome shotgun (WGS) entry which is preliminary data.</text>
</comment>
<organism evidence="1 2">
    <name type="scientific">Engystomops pustulosus</name>
    <name type="common">Tungara frog</name>
    <name type="synonym">Physalaemus pustulosus</name>
    <dbReference type="NCBI Taxonomy" id="76066"/>
    <lineage>
        <taxon>Eukaryota</taxon>
        <taxon>Metazoa</taxon>
        <taxon>Chordata</taxon>
        <taxon>Craniata</taxon>
        <taxon>Vertebrata</taxon>
        <taxon>Euteleostomi</taxon>
        <taxon>Amphibia</taxon>
        <taxon>Batrachia</taxon>
        <taxon>Anura</taxon>
        <taxon>Neobatrachia</taxon>
        <taxon>Hyloidea</taxon>
        <taxon>Leptodactylidae</taxon>
        <taxon>Leiuperinae</taxon>
        <taxon>Engystomops</taxon>
    </lineage>
</organism>
<dbReference type="EMBL" id="WNYA01018078">
    <property type="protein sequence ID" value="KAG8538858.1"/>
    <property type="molecule type" value="Genomic_DNA"/>
</dbReference>
<dbReference type="Proteomes" id="UP000824782">
    <property type="component" value="Unassembled WGS sequence"/>
</dbReference>
<dbReference type="AlphaFoldDB" id="A0AAV6YYL2"/>
<accession>A0AAV6YYL2</accession>
<name>A0AAV6YYL2_ENGPU</name>